<gene>
    <name evidence="1" type="ordered locus">LAC30SC_06720</name>
</gene>
<dbReference type="HOGENOM" id="CLU_1159886_0_0_9"/>
<dbReference type="AlphaFoldDB" id="F0TFH4"/>
<dbReference type="EMBL" id="CP002559">
    <property type="protein sequence ID" value="ADZ07468.1"/>
    <property type="molecule type" value="Genomic_DNA"/>
</dbReference>
<reference evidence="1 2" key="1">
    <citation type="journal article" date="2011" name="J. Bacteriol.">
        <title>Complete genome sequencing of Lactobacillus acidophilus 30SC, isolated from swine intestine.</title>
        <authorList>
            <person name="Oh S."/>
            <person name="Roh H."/>
            <person name="Ko H.J."/>
            <person name="Kim S."/>
            <person name="Kim K.H."/>
            <person name="Lee S.E."/>
            <person name="Chang I.S."/>
            <person name="Kim S."/>
            <person name="Choi I.G."/>
        </authorList>
    </citation>
    <scope>NUCLEOTIDE SEQUENCE [LARGE SCALE GENOMIC DNA]</scope>
    <source>
        <strain evidence="1 2">30SC</strain>
    </source>
</reference>
<evidence type="ECO:0000313" key="1">
    <source>
        <dbReference type="EMBL" id="ADZ07468.1"/>
    </source>
</evidence>
<proteinExistence type="predicted"/>
<reference key="2">
    <citation type="submission" date="2011-02" db="EMBL/GenBank/DDBJ databases">
        <authorList>
            <person name="Roh H."/>
            <person name="Ko H.-J."/>
            <person name="Kim S.-H."/>
            <person name="Choi I.-G."/>
            <person name="Oh S."/>
        </authorList>
    </citation>
    <scope>NUCLEOTIDE SEQUENCE</scope>
    <source>
        <strain>30SC</strain>
    </source>
</reference>
<name>F0TFH4_LACAM</name>
<accession>F0TFH4</accession>
<evidence type="ECO:0000313" key="2">
    <source>
        <dbReference type="Proteomes" id="UP000007491"/>
    </source>
</evidence>
<dbReference type="RefSeq" id="WP_013642092.1">
    <property type="nucleotide sequence ID" value="NC_015214.1"/>
</dbReference>
<protein>
    <submittedName>
        <fullName evidence="1">Uncharacterized protein</fullName>
    </submittedName>
</protein>
<dbReference type="KEGG" id="lai:LAC30SC_06720"/>
<sequence length="239" mass="27345">MKHKFLTSLIVAMSLTGAVTTFTNVSQPQIVKASKSGEISWQGYEVHHPRKYFRNWRSVVLTDKVFFELMQNDNNETSDLPYILKTKSLDEGEIIQLKSSNGTWYVRGKQLPKQDGYTWTMPKYTDSGKLNDRVLYEDGSGVAGYNFATTTSYSGVSTIFRTPRKVIVTKNVRADKLRMVIPLYKIHSVGHKTIKKGTILKVGAPTNHWNHEIWGKGVNPTHKYVWVVDRLTGWYKLID</sequence>
<dbReference type="STRING" id="1604.LAC30SC_06720"/>
<organism evidence="1 2">
    <name type="scientific">Lactobacillus amylovorus</name>
    <dbReference type="NCBI Taxonomy" id="1604"/>
    <lineage>
        <taxon>Bacteria</taxon>
        <taxon>Bacillati</taxon>
        <taxon>Bacillota</taxon>
        <taxon>Bacilli</taxon>
        <taxon>Lactobacillales</taxon>
        <taxon>Lactobacillaceae</taxon>
        <taxon>Lactobacillus</taxon>
    </lineage>
</organism>
<dbReference type="Proteomes" id="UP000007491">
    <property type="component" value="Chromosome"/>
</dbReference>